<keyword evidence="2" id="KW-1185">Reference proteome</keyword>
<proteinExistence type="predicted"/>
<accession>A0AAN9MWG1</accession>
<name>A0AAN9MWG1_CANGL</name>
<dbReference type="AlphaFoldDB" id="A0AAN9MWG1"/>
<protein>
    <submittedName>
        <fullName evidence="1">Uncharacterized protein</fullName>
    </submittedName>
</protein>
<comment type="caution">
    <text evidence="1">The sequence shown here is derived from an EMBL/GenBank/DDBJ whole genome shotgun (WGS) entry which is preliminary data.</text>
</comment>
<dbReference type="Proteomes" id="UP001367508">
    <property type="component" value="Unassembled WGS sequence"/>
</dbReference>
<reference evidence="1 2" key="1">
    <citation type="submission" date="2024-01" db="EMBL/GenBank/DDBJ databases">
        <title>The genomes of 5 underutilized Papilionoideae crops provide insights into root nodulation and disease resistanc.</title>
        <authorList>
            <person name="Jiang F."/>
        </authorList>
    </citation>
    <scope>NUCLEOTIDE SEQUENCE [LARGE SCALE GENOMIC DNA]</scope>
    <source>
        <strain evidence="1">LVBAO_FW01</strain>
        <tissue evidence="1">Leaves</tissue>
    </source>
</reference>
<sequence>MHAKEFAALPGVCEQEREGPCHFCGALVLREGIPYAGLEESFPPVLDAETTAGAYANRLFTAPIILLWILPSPYGKEHFMISFHGSGATRFLKTEST</sequence>
<evidence type="ECO:0000313" key="1">
    <source>
        <dbReference type="EMBL" id="KAK7361226.1"/>
    </source>
</evidence>
<dbReference type="EMBL" id="JAYMYQ010000001">
    <property type="protein sequence ID" value="KAK7361226.1"/>
    <property type="molecule type" value="Genomic_DNA"/>
</dbReference>
<gene>
    <name evidence="1" type="ORF">VNO77_03274</name>
</gene>
<evidence type="ECO:0000313" key="2">
    <source>
        <dbReference type="Proteomes" id="UP001367508"/>
    </source>
</evidence>
<organism evidence="1 2">
    <name type="scientific">Canavalia gladiata</name>
    <name type="common">Sword bean</name>
    <name type="synonym">Dolichos gladiatus</name>
    <dbReference type="NCBI Taxonomy" id="3824"/>
    <lineage>
        <taxon>Eukaryota</taxon>
        <taxon>Viridiplantae</taxon>
        <taxon>Streptophyta</taxon>
        <taxon>Embryophyta</taxon>
        <taxon>Tracheophyta</taxon>
        <taxon>Spermatophyta</taxon>
        <taxon>Magnoliopsida</taxon>
        <taxon>eudicotyledons</taxon>
        <taxon>Gunneridae</taxon>
        <taxon>Pentapetalae</taxon>
        <taxon>rosids</taxon>
        <taxon>fabids</taxon>
        <taxon>Fabales</taxon>
        <taxon>Fabaceae</taxon>
        <taxon>Papilionoideae</taxon>
        <taxon>50 kb inversion clade</taxon>
        <taxon>NPAAA clade</taxon>
        <taxon>indigoferoid/millettioid clade</taxon>
        <taxon>Phaseoleae</taxon>
        <taxon>Canavalia</taxon>
    </lineage>
</organism>